<organism evidence="2 3">
    <name type="scientific">Orenia marismortui</name>
    <dbReference type="NCBI Taxonomy" id="46469"/>
    <lineage>
        <taxon>Bacteria</taxon>
        <taxon>Bacillati</taxon>
        <taxon>Bacillota</taxon>
        <taxon>Clostridia</taxon>
        <taxon>Halanaerobiales</taxon>
        <taxon>Halobacteroidaceae</taxon>
        <taxon>Orenia</taxon>
    </lineage>
</organism>
<comment type="caution">
    <text evidence="2">The sequence shown here is derived from an EMBL/GenBank/DDBJ whole genome shotgun (WGS) entry which is preliminary data.</text>
</comment>
<dbReference type="STRING" id="926561.GCA_000379025_01119"/>
<evidence type="ECO:0000313" key="3">
    <source>
        <dbReference type="Proteomes" id="UP000295832"/>
    </source>
</evidence>
<dbReference type="EMBL" id="SOEG01000014">
    <property type="protein sequence ID" value="TDX51300.1"/>
    <property type="molecule type" value="Genomic_DNA"/>
</dbReference>
<dbReference type="Proteomes" id="UP000295832">
    <property type="component" value="Unassembled WGS sequence"/>
</dbReference>
<feature type="domain" description="NurA" evidence="1">
    <location>
        <begin position="62"/>
        <end position="309"/>
    </location>
</feature>
<protein>
    <submittedName>
        <fullName evidence="2">NurA domain-containing protein</fullName>
    </submittedName>
</protein>
<sequence>MLFTEELKSLLKDSNTKLKEKYESQSNLSKDKLKQLISSKIGKFINLTQLNDLELKKFSKDRVIVGVDGSVNTQGKIYPHYITLLQALAKSTDRKQSGVIRQQIFSPLIEDDKRNIIKKLSIANNQEGEDNRVYAQEVAGKIKSSLLASLEVLVAKDSILKWNPTLIMMDGSLTRYQNQAEKEWEELVEIALNRDVIIVGVIEEIGTHDLSLTLGDENDFPTNMKDMYDRELMFGLLDLGEMMIFDNVKDGLKKSFARISNDPGVIGIDLLKEQEDSLELVSNLIYSLTPKDGRGIPIWLDIVDEEVRISNKMMEMIIDNYLDPSLKQRLFYSKRSDRVY</sequence>
<keyword evidence="3" id="KW-1185">Reference proteome</keyword>
<dbReference type="Pfam" id="PF09376">
    <property type="entry name" value="NurA"/>
    <property type="match status" value="1"/>
</dbReference>
<reference evidence="2 3" key="1">
    <citation type="submission" date="2019-03" db="EMBL/GenBank/DDBJ databases">
        <title>Subsurface microbial communities from deep shales in Ohio and West Virginia, USA.</title>
        <authorList>
            <person name="Wrighton K."/>
        </authorList>
    </citation>
    <scope>NUCLEOTIDE SEQUENCE [LARGE SCALE GENOMIC DNA]</scope>
    <source>
        <strain evidence="2 3">MSL 6dP</strain>
    </source>
</reference>
<accession>A0A4R8GY50</accession>
<name>A0A4R8GY50_9FIRM</name>
<evidence type="ECO:0000259" key="1">
    <source>
        <dbReference type="SMART" id="SM00933"/>
    </source>
</evidence>
<dbReference type="RefSeq" id="WP_134116929.1">
    <property type="nucleotide sequence ID" value="NZ_SOEG01000014.1"/>
</dbReference>
<dbReference type="AlphaFoldDB" id="A0A4R8GY50"/>
<dbReference type="SMART" id="SM00933">
    <property type="entry name" value="NurA"/>
    <property type="match status" value="1"/>
</dbReference>
<evidence type="ECO:0000313" key="2">
    <source>
        <dbReference type="EMBL" id="TDX51300.1"/>
    </source>
</evidence>
<dbReference type="InterPro" id="IPR018977">
    <property type="entry name" value="NurA_domain"/>
</dbReference>
<proteinExistence type="predicted"/>
<gene>
    <name evidence="2" type="ORF">C7959_11449</name>
</gene>